<dbReference type="PROSITE" id="PS51257">
    <property type="entry name" value="PROKAR_LIPOPROTEIN"/>
    <property type="match status" value="1"/>
</dbReference>
<dbReference type="Proteomes" id="UP000293398">
    <property type="component" value="Unassembled WGS sequence"/>
</dbReference>
<proteinExistence type="predicted"/>
<feature type="signal peptide" evidence="1">
    <location>
        <begin position="1"/>
        <end position="16"/>
    </location>
</feature>
<dbReference type="RefSeq" id="WP_130304791.1">
    <property type="nucleotide sequence ID" value="NZ_SHKO01000003.1"/>
</dbReference>
<sequence length="63" mass="6313">MKKMIAFLGLSVVFLAGCTARGPSVSVDPGGIYPYGYDGGGHHRGGGGGGRFCPPGQAKKGNC</sequence>
<keyword evidence="1" id="KW-0732">Signal</keyword>
<keyword evidence="3" id="KW-1185">Reference proteome</keyword>
<dbReference type="EMBL" id="SHKO01000003">
    <property type="protein sequence ID" value="RZT92972.1"/>
    <property type="molecule type" value="Genomic_DNA"/>
</dbReference>
<dbReference type="AlphaFoldDB" id="A0A4Q7VDH5"/>
<comment type="caution">
    <text evidence="2">The sequence shown here is derived from an EMBL/GenBank/DDBJ whole genome shotgun (WGS) entry which is preliminary data.</text>
</comment>
<evidence type="ECO:0000313" key="2">
    <source>
        <dbReference type="EMBL" id="RZT92972.1"/>
    </source>
</evidence>
<name>A0A4Q7VDH5_9BURK</name>
<accession>A0A4Q7VDH5</accession>
<reference evidence="2 3" key="1">
    <citation type="submission" date="2019-02" db="EMBL/GenBank/DDBJ databases">
        <title>Genomic Encyclopedia of Type Strains, Phase IV (KMG-IV): sequencing the most valuable type-strain genomes for metagenomic binning, comparative biology and taxonomic classification.</title>
        <authorList>
            <person name="Goeker M."/>
        </authorList>
    </citation>
    <scope>NUCLEOTIDE SEQUENCE [LARGE SCALE GENOMIC DNA]</scope>
    <source>
        <strain evidence="2 3">DSM 23814</strain>
    </source>
</reference>
<evidence type="ECO:0008006" key="4">
    <source>
        <dbReference type="Google" id="ProtNLM"/>
    </source>
</evidence>
<evidence type="ECO:0000313" key="3">
    <source>
        <dbReference type="Proteomes" id="UP000293398"/>
    </source>
</evidence>
<feature type="chain" id="PRO_5020391392" description="Lipoprotein" evidence="1">
    <location>
        <begin position="17"/>
        <end position="63"/>
    </location>
</feature>
<protein>
    <recommendedName>
        <fullName evidence="4">Lipoprotein</fullName>
    </recommendedName>
</protein>
<organism evidence="2 3">
    <name type="scientific">Advenella incenata</name>
    <dbReference type="NCBI Taxonomy" id="267800"/>
    <lineage>
        <taxon>Bacteria</taxon>
        <taxon>Pseudomonadati</taxon>
        <taxon>Pseudomonadota</taxon>
        <taxon>Betaproteobacteria</taxon>
        <taxon>Burkholderiales</taxon>
        <taxon>Alcaligenaceae</taxon>
    </lineage>
</organism>
<evidence type="ECO:0000256" key="1">
    <source>
        <dbReference type="SAM" id="SignalP"/>
    </source>
</evidence>
<gene>
    <name evidence="2" type="ORF">EV681_3735</name>
</gene>